<feature type="region of interest" description="Disordered" evidence="1">
    <location>
        <begin position="112"/>
        <end position="139"/>
    </location>
</feature>
<evidence type="ECO:0000256" key="1">
    <source>
        <dbReference type="SAM" id="MobiDB-lite"/>
    </source>
</evidence>
<evidence type="ECO:0000313" key="2">
    <source>
        <dbReference type="EMBL" id="ORY40892.1"/>
    </source>
</evidence>
<accession>A0A1Y2C1H4</accession>
<reference evidence="2 3" key="1">
    <citation type="submission" date="2016-08" db="EMBL/GenBank/DDBJ databases">
        <title>A Parts List for Fungal Cellulosomes Revealed by Comparative Genomics.</title>
        <authorList>
            <consortium name="DOE Joint Genome Institute"/>
            <person name="Haitjema C.H."/>
            <person name="Gilmore S.P."/>
            <person name="Henske J.K."/>
            <person name="Solomon K.V."/>
            <person name="De Groot R."/>
            <person name="Kuo A."/>
            <person name="Mondo S.J."/>
            <person name="Salamov A.A."/>
            <person name="Labutti K."/>
            <person name="Zhao Z."/>
            <person name="Chiniquy J."/>
            <person name="Barry K."/>
            <person name="Brewer H.M."/>
            <person name="Purvine S.O."/>
            <person name="Wright A.T."/>
            <person name="Boxma B."/>
            <person name="Van Alen T."/>
            <person name="Hackstein J.H."/>
            <person name="Baker S.E."/>
            <person name="Grigoriev I.V."/>
            <person name="O'Malley M.A."/>
        </authorList>
    </citation>
    <scope>NUCLEOTIDE SEQUENCE [LARGE SCALE GENOMIC DNA]</scope>
    <source>
        <strain evidence="2 3">G1</strain>
    </source>
</reference>
<name>A0A1Y2C1H4_9FUNG</name>
<organism evidence="2 3">
    <name type="scientific">Neocallimastix californiae</name>
    <dbReference type="NCBI Taxonomy" id="1754190"/>
    <lineage>
        <taxon>Eukaryota</taxon>
        <taxon>Fungi</taxon>
        <taxon>Fungi incertae sedis</taxon>
        <taxon>Chytridiomycota</taxon>
        <taxon>Chytridiomycota incertae sedis</taxon>
        <taxon>Neocallimastigomycetes</taxon>
        <taxon>Neocallimastigales</taxon>
        <taxon>Neocallimastigaceae</taxon>
        <taxon>Neocallimastix</taxon>
    </lineage>
</organism>
<protein>
    <submittedName>
        <fullName evidence="2">Uncharacterized protein</fullName>
    </submittedName>
</protein>
<dbReference type="EMBL" id="MCOG01000126">
    <property type="protein sequence ID" value="ORY40892.1"/>
    <property type="molecule type" value="Genomic_DNA"/>
</dbReference>
<sequence length="139" mass="16391">MERIILNERNYRIWRNFIMEKLEDANLDHTIVLYDNTTKKIERSSLNVKTISEKGDSKARRMIYKHLSEETWAYYCETEKEETTTLNKEIPTGETITRNREIPSDETTILLPKDNDDNAKSTTGQKKIHTSKNQNILKI</sequence>
<feature type="compositionally biased region" description="Polar residues" evidence="1">
    <location>
        <begin position="120"/>
        <end position="139"/>
    </location>
</feature>
<evidence type="ECO:0000313" key="3">
    <source>
        <dbReference type="Proteomes" id="UP000193920"/>
    </source>
</evidence>
<proteinExistence type="predicted"/>
<dbReference type="Proteomes" id="UP000193920">
    <property type="component" value="Unassembled WGS sequence"/>
</dbReference>
<keyword evidence="3" id="KW-1185">Reference proteome</keyword>
<gene>
    <name evidence="2" type="ORF">LY90DRAFT_510350</name>
</gene>
<comment type="caution">
    <text evidence="2">The sequence shown here is derived from an EMBL/GenBank/DDBJ whole genome shotgun (WGS) entry which is preliminary data.</text>
</comment>
<dbReference type="AlphaFoldDB" id="A0A1Y2C1H4"/>